<feature type="compositionally biased region" description="Basic residues" evidence="1">
    <location>
        <begin position="21"/>
        <end position="32"/>
    </location>
</feature>
<feature type="transmembrane region" description="Helical" evidence="2">
    <location>
        <begin position="48"/>
        <end position="69"/>
    </location>
</feature>
<evidence type="ECO:0000313" key="3">
    <source>
        <dbReference type="EMBL" id="CDH45435.1"/>
    </source>
</evidence>
<evidence type="ECO:0000313" key="4">
    <source>
        <dbReference type="Proteomes" id="UP000019184"/>
    </source>
</evidence>
<keyword evidence="2" id="KW-0812">Transmembrane</keyword>
<evidence type="ECO:0000256" key="2">
    <source>
        <dbReference type="SAM" id="Phobius"/>
    </source>
</evidence>
<dbReference type="Proteomes" id="UP000019184">
    <property type="component" value="Unassembled WGS sequence"/>
</dbReference>
<sequence>MKAYCRSRWLPNLRNHPARRSALRGRCRRRGRSPGLSRQPSRCNGRRPCLDTLVVVVVAGVVAVCGALLLPVKCLVRLGVFLLLPAGAHGVFAARKQLSAPLLSFATMPDRGRLAVAGLSTAASIHHALAPREGAARLQEGCQTHVVGKSNYKRMREANSYEP</sequence>
<comment type="caution">
    <text evidence="3">The sequence shown here is derived from an EMBL/GenBank/DDBJ whole genome shotgun (WGS) entry which is preliminary data.</text>
</comment>
<keyword evidence="2" id="KW-0472">Membrane</keyword>
<proteinExistence type="predicted"/>
<gene>
    <name evidence="3" type="ORF">BN874_2410002</name>
</gene>
<keyword evidence="2" id="KW-1133">Transmembrane helix</keyword>
<dbReference type="AlphaFoldDB" id="A0A7U7J4K5"/>
<reference evidence="3 4" key="1">
    <citation type="journal article" date="2014" name="ISME J.">
        <title>Candidatus Competibacter-lineage genomes retrieved from metagenomes reveal functional metabolic diversity.</title>
        <authorList>
            <person name="McIlroy S.J."/>
            <person name="Albertsen M."/>
            <person name="Andresen E.K."/>
            <person name="Saunders A.M."/>
            <person name="Kristiansen R."/>
            <person name="Stokholm-Bjerregaard M."/>
            <person name="Nielsen K.L."/>
            <person name="Nielsen P.H."/>
        </authorList>
    </citation>
    <scope>NUCLEOTIDE SEQUENCE [LARGE SCALE GENOMIC DNA]</scope>
    <source>
        <strain evidence="3 4">Run_B_J11</strain>
    </source>
</reference>
<dbReference type="EMBL" id="CBTK010000159">
    <property type="protein sequence ID" value="CDH45435.1"/>
    <property type="molecule type" value="Genomic_DNA"/>
</dbReference>
<keyword evidence="4" id="KW-1185">Reference proteome</keyword>
<protein>
    <submittedName>
        <fullName evidence="3">Uncharacterized protein</fullName>
    </submittedName>
</protein>
<feature type="region of interest" description="Disordered" evidence="1">
    <location>
        <begin position="21"/>
        <end position="41"/>
    </location>
</feature>
<organism evidence="3 4">
    <name type="scientific">Candidatus Contendobacter odensis Run_B_J11</name>
    <dbReference type="NCBI Taxonomy" id="1400861"/>
    <lineage>
        <taxon>Bacteria</taxon>
        <taxon>Pseudomonadati</taxon>
        <taxon>Pseudomonadota</taxon>
        <taxon>Gammaproteobacteria</taxon>
        <taxon>Candidatus Competibacteraceae</taxon>
        <taxon>Candidatus Contendibacter</taxon>
    </lineage>
</organism>
<accession>A0A7U7J4K5</accession>
<name>A0A7U7J4K5_9GAMM</name>
<evidence type="ECO:0000256" key="1">
    <source>
        <dbReference type="SAM" id="MobiDB-lite"/>
    </source>
</evidence>